<reference evidence="3" key="1">
    <citation type="submission" date="2020-06" db="EMBL/GenBank/DDBJ databases">
        <title>A novel thermopfilic bacterium from Erzurum, Turkey.</title>
        <authorList>
            <person name="Adiguzel A."/>
            <person name="Ay H."/>
            <person name="Baltaci M.O."/>
        </authorList>
    </citation>
    <scope>NUCLEOTIDE SEQUENCE</scope>
    <source>
        <strain evidence="3">P2</strain>
    </source>
</reference>
<name>A0A8J8GEB8_9BACI</name>
<gene>
    <name evidence="3" type="ORF">HR057_07410</name>
</gene>
<evidence type="ECO:0000313" key="4">
    <source>
        <dbReference type="Proteomes" id="UP000625804"/>
    </source>
</evidence>
<dbReference type="SMART" id="SM00327">
    <property type="entry name" value="VWA"/>
    <property type="match status" value="1"/>
</dbReference>
<dbReference type="CDD" id="cd00198">
    <property type="entry name" value="vWFA"/>
    <property type="match status" value="1"/>
</dbReference>
<accession>A0A8J8GEB8</accession>
<organism evidence="3 4">
    <name type="scientific">Calidifontibacillus erzurumensis</name>
    <dbReference type="NCBI Taxonomy" id="2741433"/>
    <lineage>
        <taxon>Bacteria</taxon>
        <taxon>Bacillati</taxon>
        <taxon>Bacillota</taxon>
        <taxon>Bacilli</taxon>
        <taxon>Bacillales</taxon>
        <taxon>Bacillaceae</taxon>
        <taxon>Calidifontibacillus/Schinkia group</taxon>
        <taxon>Calidifontibacillus</taxon>
    </lineage>
</organism>
<keyword evidence="1" id="KW-0732">Signal</keyword>
<feature type="domain" description="VWFA" evidence="2">
    <location>
        <begin position="194"/>
        <end position="467"/>
    </location>
</feature>
<dbReference type="PANTHER" id="PTHR22588:SF3">
    <property type="entry name" value="VWFA DOMAIN-CONTAINING PROTEIN"/>
    <property type="match status" value="1"/>
</dbReference>
<dbReference type="SUPFAM" id="SSF49373">
    <property type="entry name" value="Invasin/intimin cell-adhesion fragments"/>
    <property type="match status" value="1"/>
</dbReference>
<dbReference type="InterPro" id="IPR002035">
    <property type="entry name" value="VWF_A"/>
</dbReference>
<feature type="signal peptide" evidence="1">
    <location>
        <begin position="1"/>
        <end position="28"/>
    </location>
</feature>
<proteinExistence type="predicted"/>
<evidence type="ECO:0000256" key="1">
    <source>
        <dbReference type="SAM" id="SignalP"/>
    </source>
</evidence>
<dbReference type="PROSITE" id="PS50234">
    <property type="entry name" value="VWFA"/>
    <property type="match status" value="1"/>
</dbReference>
<dbReference type="Proteomes" id="UP000625804">
    <property type="component" value="Unassembled WGS sequence"/>
</dbReference>
<dbReference type="InterPro" id="IPR036465">
    <property type="entry name" value="vWFA_dom_sf"/>
</dbReference>
<dbReference type="RefSeq" id="WP_173730803.1">
    <property type="nucleotide sequence ID" value="NZ_JABTTE010000007.1"/>
</dbReference>
<comment type="caution">
    <text evidence="3">The sequence shown here is derived from an EMBL/GenBank/DDBJ whole genome shotgun (WGS) entry which is preliminary data.</text>
</comment>
<dbReference type="SUPFAM" id="SSF53300">
    <property type="entry name" value="vWA-like"/>
    <property type="match status" value="1"/>
</dbReference>
<dbReference type="InterPro" id="IPR008964">
    <property type="entry name" value="Invasin/intimin_cell_adhesion"/>
</dbReference>
<feature type="chain" id="PRO_5035172119" evidence="1">
    <location>
        <begin position="29"/>
        <end position="783"/>
    </location>
</feature>
<keyword evidence="4" id="KW-1185">Reference proteome</keyword>
<dbReference type="AlphaFoldDB" id="A0A8J8GEB8"/>
<evidence type="ECO:0000313" key="3">
    <source>
        <dbReference type="EMBL" id="NSL51596.1"/>
    </source>
</evidence>
<dbReference type="EMBL" id="JABTTE010000007">
    <property type="protein sequence ID" value="NSL51596.1"/>
    <property type="molecule type" value="Genomic_DNA"/>
</dbReference>
<dbReference type="Gene3D" id="3.40.50.410">
    <property type="entry name" value="von Willebrand factor, type A domain"/>
    <property type="match status" value="1"/>
</dbReference>
<dbReference type="Gene3D" id="2.60.40.1080">
    <property type="match status" value="1"/>
</dbReference>
<dbReference type="Pfam" id="PF13519">
    <property type="entry name" value="VWA_2"/>
    <property type="match status" value="1"/>
</dbReference>
<protein>
    <submittedName>
        <fullName evidence="3">VWA domain-containing protein</fullName>
    </submittedName>
</protein>
<dbReference type="InterPro" id="IPR052229">
    <property type="entry name" value="Collagen-VI/PIF"/>
</dbReference>
<sequence length="783" mass="86787">MKKKITKLFFAVVLASISMLYNFTYAMAENDKKTGEFEFVSFEKISGYAGEPGQGNGQGNTVDHIDIFIYQNGNQIGSPIRVDQFEEVILQGKKRYYFNVDMQSKWPEQFNPAVPFKLIGKVYKQANGNFQYEFTKDNITIDLVNTASLDFEVNPSQRSSVINPETEVAIVDINAKIIPKGILGQNNQRNTPIDVVFIFDTSGSMVLNMATGKSDNQKFIKAKDGAVSAIEKFKEAAIEGDRFAFIPFALNVGTVINFNTNTSKAEITKQLNKIKDTINGLKANGGTNYYDAFTKANELLGNSDKPKYIIFLTDGRPDTYEDYSNVNISGEFPKWEVVTKEVKVKSCILILCTTKTKTEVVSEGWSTKKYSVNNANVKLQKEKNDVIFKFNGEKYLFGKGDLDYAYARVAASHLASKGIKLYSIGFGSDGDVDMNFLSELSNLTGGNAQKGEKADISSIYENLSNTISKASIRNIKVLVSINDYIGKVMINSGAVMDDKNPGYVALNFDDIPYEIGVTPKEPATKSFSLAFYEPGVYTFNDIKLVYTDLKNNSQTVSGEPFDVTIVKNSSIGMKFAADLYEIDVDSNTVPTIDLTEEVLPENEGDVLPEVINWSSSNSNVAVVNNGIVTPKGIGEAQIKIQATDEKGNPIEAATTVKINVVIEEISFDAASYLYDDEKDSMDMLPHVIFKQSAPASFALTGDQKRNALQWGPDLEESKVITMNNGRISRKGQDISGFQMIKATLREPNPNDYYKIKPSTKKETQALIKVNGESKTIQEPKKQW</sequence>
<dbReference type="PANTHER" id="PTHR22588">
    <property type="entry name" value="VWFA DOMAIN-CONTAINING PROTEIN"/>
    <property type="match status" value="1"/>
</dbReference>
<evidence type="ECO:0000259" key="2">
    <source>
        <dbReference type="PROSITE" id="PS50234"/>
    </source>
</evidence>